<evidence type="ECO:0000313" key="3">
    <source>
        <dbReference type="Proteomes" id="UP000256257"/>
    </source>
</evidence>
<gene>
    <name evidence="2" type="ORF">DRF67_15680</name>
</gene>
<protein>
    <submittedName>
        <fullName evidence="2">Uncharacterized protein</fullName>
    </submittedName>
</protein>
<feature type="transmembrane region" description="Helical" evidence="1">
    <location>
        <begin position="31"/>
        <end position="48"/>
    </location>
</feature>
<sequence length="66" mass="7826">MRNSIFIVYRVWCWVKIQKSKAIQKDFQFESLYFSLFAVYSVVIVHLTDCESLSVVELLITSEINF</sequence>
<keyword evidence="1" id="KW-0812">Transmembrane</keyword>
<keyword evidence="1" id="KW-0472">Membrane</keyword>
<keyword evidence="3" id="KW-1185">Reference proteome</keyword>
<accession>A0A3D9AY36</accession>
<dbReference type="EMBL" id="QNVV01000015">
    <property type="protein sequence ID" value="REC46189.1"/>
    <property type="molecule type" value="Genomic_DNA"/>
</dbReference>
<dbReference type="AlphaFoldDB" id="A0A3D9AY36"/>
<evidence type="ECO:0000256" key="1">
    <source>
        <dbReference type="SAM" id="Phobius"/>
    </source>
</evidence>
<organism evidence="2 3">
    <name type="scientific">Chryseobacterium pennipullorum</name>
    <dbReference type="NCBI Taxonomy" id="2258963"/>
    <lineage>
        <taxon>Bacteria</taxon>
        <taxon>Pseudomonadati</taxon>
        <taxon>Bacteroidota</taxon>
        <taxon>Flavobacteriia</taxon>
        <taxon>Flavobacteriales</taxon>
        <taxon>Weeksellaceae</taxon>
        <taxon>Chryseobacterium group</taxon>
        <taxon>Chryseobacterium</taxon>
    </lineage>
</organism>
<comment type="caution">
    <text evidence="2">The sequence shown here is derived from an EMBL/GenBank/DDBJ whole genome shotgun (WGS) entry which is preliminary data.</text>
</comment>
<proteinExistence type="predicted"/>
<keyword evidence="1" id="KW-1133">Transmembrane helix</keyword>
<reference evidence="2 3" key="1">
    <citation type="submission" date="2018-06" db="EMBL/GenBank/DDBJ databases">
        <title>Novel Chryseobacterium species.</title>
        <authorList>
            <person name="Newman J."/>
            <person name="Hugo C."/>
            <person name="Oosthuizen L."/>
            <person name="Charimba G."/>
        </authorList>
    </citation>
    <scope>NUCLEOTIDE SEQUENCE [LARGE SCALE GENOMIC DNA]</scope>
    <source>
        <strain evidence="2 3">7_F195</strain>
    </source>
</reference>
<evidence type="ECO:0000313" key="2">
    <source>
        <dbReference type="EMBL" id="REC46189.1"/>
    </source>
</evidence>
<name>A0A3D9AY36_9FLAO</name>
<dbReference type="Proteomes" id="UP000256257">
    <property type="component" value="Unassembled WGS sequence"/>
</dbReference>